<feature type="coiled-coil region" evidence="1">
    <location>
        <begin position="27"/>
        <end position="54"/>
    </location>
</feature>
<protein>
    <submittedName>
        <fullName evidence="2">Uncharacterized protein</fullName>
    </submittedName>
</protein>
<reference evidence="2 3" key="1">
    <citation type="submission" date="2017-11" db="EMBL/GenBank/DDBJ databases">
        <title>Rhodohalobacter 15182 sp. nov., isolated from a salt lake.</title>
        <authorList>
            <person name="Han S."/>
        </authorList>
    </citation>
    <scope>NUCLEOTIDE SEQUENCE [LARGE SCALE GENOMIC DNA]</scope>
    <source>
        <strain evidence="2 3">15182</strain>
    </source>
</reference>
<comment type="caution">
    <text evidence="2">The sequence shown here is derived from an EMBL/GenBank/DDBJ whole genome shotgun (WGS) entry which is preliminary data.</text>
</comment>
<dbReference type="OrthoDB" id="9773186at2"/>
<dbReference type="InterPro" id="IPR007445">
    <property type="entry name" value="PilO"/>
</dbReference>
<accession>A0A2N0VK95</accession>
<dbReference type="RefSeq" id="WP_101071891.1">
    <property type="nucleotide sequence ID" value="NZ_PISP01000001.1"/>
</dbReference>
<evidence type="ECO:0000313" key="2">
    <source>
        <dbReference type="EMBL" id="PKD44600.1"/>
    </source>
</evidence>
<evidence type="ECO:0000313" key="3">
    <source>
        <dbReference type="Proteomes" id="UP000233398"/>
    </source>
</evidence>
<dbReference type="GO" id="GO:0043107">
    <property type="term" value="P:type IV pilus-dependent motility"/>
    <property type="evidence" value="ECO:0007669"/>
    <property type="project" value="InterPro"/>
</dbReference>
<organism evidence="2 3">
    <name type="scientific">Rhodohalobacter barkolensis</name>
    <dbReference type="NCBI Taxonomy" id="2053187"/>
    <lineage>
        <taxon>Bacteria</taxon>
        <taxon>Pseudomonadati</taxon>
        <taxon>Balneolota</taxon>
        <taxon>Balneolia</taxon>
        <taxon>Balneolales</taxon>
        <taxon>Balneolaceae</taxon>
        <taxon>Rhodohalobacter</taxon>
    </lineage>
</organism>
<dbReference type="GO" id="GO:0043683">
    <property type="term" value="P:type IV pilus assembly"/>
    <property type="evidence" value="ECO:0007669"/>
    <property type="project" value="InterPro"/>
</dbReference>
<dbReference type="AlphaFoldDB" id="A0A2N0VK95"/>
<dbReference type="InterPro" id="IPR014717">
    <property type="entry name" value="Transl_elong_EF1B/ribsomal_bS6"/>
</dbReference>
<keyword evidence="1" id="KW-0175">Coiled coil</keyword>
<evidence type="ECO:0000256" key="1">
    <source>
        <dbReference type="SAM" id="Coils"/>
    </source>
</evidence>
<dbReference type="Pfam" id="PF04350">
    <property type="entry name" value="PilO"/>
    <property type="match status" value="1"/>
</dbReference>
<dbReference type="Proteomes" id="UP000233398">
    <property type="component" value="Unassembled WGS sequence"/>
</dbReference>
<proteinExistence type="predicted"/>
<dbReference type="EMBL" id="PISP01000001">
    <property type="protein sequence ID" value="PKD44600.1"/>
    <property type="molecule type" value="Genomic_DNA"/>
</dbReference>
<dbReference type="Gene3D" id="3.30.70.60">
    <property type="match status" value="1"/>
</dbReference>
<name>A0A2N0VK95_9BACT</name>
<sequence length="284" mass="32199">MSYGLRNTLILLLALLVINGGGYAYMHFIQKAEIEQLEEQKGNLERDYEQDLQVAEQVPLLREQFAEASSIIEDFDKTIFSNNNADEIFRFLSLINEGSGVNFNFTFVDSTSSEQYGVINSEINGSGAYRNVVRFINAIEYSEPVQKIDGISLTPSGEEEGYQNVNFTFRLQSHYDRVGVFDNNNQTPDIAFRTNESNQNPFFPLIRNVPPNEDNLPDVDQSRIVGLTSTAVYLMDQTGSMVTLRENDRVYLGRLEQINMQQGSATFRLNRGGIIDVVTMEVQR</sequence>
<gene>
    <name evidence="2" type="ORF">CWD77_03815</name>
</gene>
<keyword evidence="3" id="KW-1185">Reference proteome</keyword>